<evidence type="ECO:0000256" key="4">
    <source>
        <dbReference type="ARBA" id="ARBA00023163"/>
    </source>
</evidence>
<dbReference type="InterPro" id="IPR007627">
    <property type="entry name" value="RNA_pol_sigma70_r2"/>
</dbReference>
<dbReference type="NCBIfam" id="TIGR02937">
    <property type="entry name" value="sigma70-ECF"/>
    <property type="match status" value="1"/>
</dbReference>
<evidence type="ECO:0000256" key="3">
    <source>
        <dbReference type="ARBA" id="ARBA00023082"/>
    </source>
</evidence>
<dbReference type="SUPFAM" id="SSF88946">
    <property type="entry name" value="Sigma2 domain of RNA polymerase sigma factors"/>
    <property type="match status" value="1"/>
</dbReference>
<evidence type="ECO:0000256" key="1">
    <source>
        <dbReference type="ARBA" id="ARBA00010641"/>
    </source>
</evidence>
<dbReference type="SUPFAM" id="SSF88659">
    <property type="entry name" value="Sigma3 and sigma4 domains of RNA polymerase sigma factors"/>
    <property type="match status" value="1"/>
</dbReference>
<dbReference type="PANTHER" id="PTHR43133:SF62">
    <property type="entry name" value="RNA POLYMERASE SIGMA FACTOR SIGZ"/>
    <property type="match status" value="1"/>
</dbReference>
<keyword evidence="2" id="KW-0805">Transcription regulation</keyword>
<gene>
    <name evidence="7" type="ORF">GCM10009038_27740</name>
</gene>
<protein>
    <submittedName>
        <fullName evidence="7">RNA polymerase sigma factor</fullName>
    </submittedName>
</protein>
<dbReference type="Gene3D" id="1.10.1740.10">
    <property type="match status" value="1"/>
</dbReference>
<dbReference type="EMBL" id="BMZI01000006">
    <property type="protein sequence ID" value="GHB27528.1"/>
    <property type="molecule type" value="Genomic_DNA"/>
</dbReference>
<feature type="domain" description="RNA polymerase sigma-70 region 2" evidence="5">
    <location>
        <begin position="35"/>
        <end position="96"/>
    </location>
</feature>
<dbReference type="InterPro" id="IPR039425">
    <property type="entry name" value="RNA_pol_sigma-70-like"/>
</dbReference>
<evidence type="ECO:0000259" key="5">
    <source>
        <dbReference type="Pfam" id="PF04542"/>
    </source>
</evidence>
<comment type="caution">
    <text evidence="7">The sequence shown here is derived from an EMBL/GenBank/DDBJ whole genome shotgun (WGS) entry which is preliminary data.</text>
</comment>
<dbReference type="PANTHER" id="PTHR43133">
    <property type="entry name" value="RNA POLYMERASE ECF-TYPE SIGMA FACTO"/>
    <property type="match status" value="1"/>
</dbReference>
<dbReference type="InterPro" id="IPR013324">
    <property type="entry name" value="RNA_pol_sigma_r3/r4-like"/>
</dbReference>
<evidence type="ECO:0000313" key="8">
    <source>
        <dbReference type="Proteomes" id="UP000646745"/>
    </source>
</evidence>
<dbReference type="Pfam" id="PF08281">
    <property type="entry name" value="Sigma70_r4_2"/>
    <property type="match status" value="1"/>
</dbReference>
<name>A0ABQ3EBW2_9GAMM</name>
<dbReference type="Proteomes" id="UP000646745">
    <property type="component" value="Unassembled WGS sequence"/>
</dbReference>
<dbReference type="InterPro" id="IPR036388">
    <property type="entry name" value="WH-like_DNA-bd_sf"/>
</dbReference>
<evidence type="ECO:0000313" key="7">
    <source>
        <dbReference type="EMBL" id="GHB27528.1"/>
    </source>
</evidence>
<comment type="similarity">
    <text evidence="1">Belongs to the sigma-70 factor family. ECF subfamily.</text>
</comment>
<sequence length="187" mass="21058">MTNAVTDNDHDGLLNACAAGDKQALQRLYTLEGASMLGVVQRIVRDRAAAEDIIHDAFVRIWTRAETFDAARGSARTWMFSVARHLALDHVRRHRREFTAGDEIDHHADPLEGHSHHPAPADHFDWQGHGELERCLAHLPPERRNCLFHAYVDGFSHQEIAIRSGHPLGTVKAWIKRSLAALRECLS</sequence>
<feature type="domain" description="RNA polymerase sigma factor 70 region 4 type 2" evidence="6">
    <location>
        <begin position="130"/>
        <end position="182"/>
    </location>
</feature>
<reference evidence="8" key="1">
    <citation type="journal article" date="2019" name="Int. J. Syst. Evol. Microbiol.">
        <title>The Global Catalogue of Microorganisms (GCM) 10K type strain sequencing project: providing services to taxonomists for standard genome sequencing and annotation.</title>
        <authorList>
            <consortium name="The Broad Institute Genomics Platform"/>
            <consortium name="The Broad Institute Genome Sequencing Center for Infectious Disease"/>
            <person name="Wu L."/>
            <person name="Ma J."/>
        </authorList>
    </citation>
    <scope>NUCLEOTIDE SEQUENCE [LARGE SCALE GENOMIC DNA]</scope>
    <source>
        <strain evidence="8">KCTC 32998</strain>
    </source>
</reference>
<evidence type="ECO:0000259" key="6">
    <source>
        <dbReference type="Pfam" id="PF08281"/>
    </source>
</evidence>
<dbReference type="InterPro" id="IPR013325">
    <property type="entry name" value="RNA_pol_sigma_r2"/>
</dbReference>
<dbReference type="InterPro" id="IPR014284">
    <property type="entry name" value="RNA_pol_sigma-70_dom"/>
</dbReference>
<evidence type="ECO:0000256" key="2">
    <source>
        <dbReference type="ARBA" id="ARBA00023015"/>
    </source>
</evidence>
<proteinExistence type="inferred from homology"/>
<keyword evidence="3" id="KW-0731">Sigma factor</keyword>
<keyword evidence="8" id="KW-1185">Reference proteome</keyword>
<dbReference type="Gene3D" id="1.10.10.10">
    <property type="entry name" value="Winged helix-like DNA-binding domain superfamily/Winged helix DNA-binding domain"/>
    <property type="match status" value="1"/>
</dbReference>
<accession>A0ABQ3EBW2</accession>
<organism evidence="7 8">
    <name type="scientific">Salinicola rhizosphaerae</name>
    <dbReference type="NCBI Taxonomy" id="1443141"/>
    <lineage>
        <taxon>Bacteria</taxon>
        <taxon>Pseudomonadati</taxon>
        <taxon>Pseudomonadota</taxon>
        <taxon>Gammaproteobacteria</taxon>
        <taxon>Oceanospirillales</taxon>
        <taxon>Halomonadaceae</taxon>
        <taxon>Salinicola</taxon>
    </lineage>
</organism>
<keyword evidence="4" id="KW-0804">Transcription</keyword>
<dbReference type="InterPro" id="IPR013249">
    <property type="entry name" value="RNA_pol_sigma70_r4_t2"/>
</dbReference>
<dbReference type="Pfam" id="PF04542">
    <property type="entry name" value="Sigma70_r2"/>
    <property type="match status" value="1"/>
</dbReference>